<dbReference type="AlphaFoldDB" id="A0A1W2FV76"/>
<reference evidence="1 2" key="1">
    <citation type="submission" date="2017-04" db="EMBL/GenBank/DDBJ databases">
        <authorList>
            <person name="Afonso C.L."/>
            <person name="Miller P.J."/>
            <person name="Scott M.A."/>
            <person name="Spackman E."/>
            <person name="Goraichik I."/>
            <person name="Dimitrov K.M."/>
            <person name="Suarez D.L."/>
            <person name="Swayne D.E."/>
        </authorList>
    </citation>
    <scope>NUCLEOTIDE SEQUENCE [LARGE SCALE GENOMIC DNA]</scope>
    <source>
        <strain evidence="1 2">DSM 43828</strain>
    </source>
</reference>
<dbReference type="EMBL" id="FWXV01000012">
    <property type="protein sequence ID" value="SMD25815.1"/>
    <property type="molecule type" value="Genomic_DNA"/>
</dbReference>
<keyword evidence="2" id="KW-1185">Reference proteome</keyword>
<sequence length="47" mass="5240">MTGPDEEPHVDDFEDPEEFAEAVGVDPTAEQIDEYLAETEKNRGDDS</sequence>
<evidence type="ECO:0000313" key="2">
    <source>
        <dbReference type="Proteomes" id="UP000192674"/>
    </source>
</evidence>
<dbReference type="Proteomes" id="UP000192674">
    <property type="component" value="Unassembled WGS sequence"/>
</dbReference>
<name>A0A1W2FV76_KIBAR</name>
<protein>
    <submittedName>
        <fullName evidence="1">Uncharacterized protein</fullName>
    </submittedName>
</protein>
<proteinExistence type="predicted"/>
<dbReference type="RefSeq" id="WP_200826008.1">
    <property type="nucleotide sequence ID" value="NZ_FWXV01000012.1"/>
</dbReference>
<organism evidence="1 2">
    <name type="scientific">Kibdelosporangium aridum</name>
    <dbReference type="NCBI Taxonomy" id="2030"/>
    <lineage>
        <taxon>Bacteria</taxon>
        <taxon>Bacillati</taxon>
        <taxon>Actinomycetota</taxon>
        <taxon>Actinomycetes</taxon>
        <taxon>Pseudonocardiales</taxon>
        <taxon>Pseudonocardiaceae</taxon>
        <taxon>Kibdelosporangium</taxon>
    </lineage>
</organism>
<evidence type="ECO:0000313" key="1">
    <source>
        <dbReference type="EMBL" id="SMD25815.1"/>
    </source>
</evidence>
<gene>
    <name evidence="1" type="ORF">SAMN05661093_09393</name>
</gene>
<accession>A0A1W2FV76</accession>